<dbReference type="EMBL" id="MU150290">
    <property type="protein sequence ID" value="KAF9460989.1"/>
    <property type="molecule type" value="Genomic_DNA"/>
</dbReference>
<dbReference type="Proteomes" id="UP000807353">
    <property type="component" value="Unassembled WGS sequence"/>
</dbReference>
<comment type="caution">
    <text evidence="1">The sequence shown here is derived from an EMBL/GenBank/DDBJ whole genome shotgun (WGS) entry which is preliminary data.</text>
</comment>
<dbReference type="AlphaFoldDB" id="A0A9P6CHJ1"/>
<evidence type="ECO:0000313" key="2">
    <source>
        <dbReference type="Proteomes" id="UP000807353"/>
    </source>
</evidence>
<gene>
    <name evidence="1" type="ORF">BDZ94DRAFT_1264635</name>
</gene>
<proteinExistence type="predicted"/>
<accession>A0A9P6CHJ1</accession>
<keyword evidence="2" id="KW-1185">Reference proteome</keyword>
<protein>
    <submittedName>
        <fullName evidence="1">Uncharacterized protein</fullName>
    </submittedName>
</protein>
<evidence type="ECO:0000313" key="1">
    <source>
        <dbReference type="EMBL" id="KAF9460989.1"/>
    </source>
</evidence>
<name>A0A9P6CHJ1_9AGAR</name>
<organism evidence="1 2">
    <name type="scientific">Collybia nuda</name>
    <dbReference type="NCBI Taxonomy" id="64659"/>
    <lineage>
        <taxon>Eukaryota</taxon>
        <taxon>Fungi</taxon>
        <taxon>Dikarya</taxon>
        <taxon>Basidiomycota</taxon>
        <taxon>Agaricomycotina</taxon>
        <taxon>Agaricomycetes</taxon>
        <taxon>Agaricomycetidae</taxon>
        <taxon>Agaricales</taxon>
        <taxon>Tricholomatineae</taxon>
        <taxon>Clitocybaceae</taxon>
        <taxon>Collybia</taxon>
    </lineage>
</organism>
<reference evidence="1" key="1">
    <citation type="submission" date="2020-11" db="EMBL/GenBank/DDBJ databases">
        <authorList>
            <consortium name="DOE Joint Genome Institute"/>
            <person name="Ahrendt S."/>
            <person name="Riley R."/>
            <person name="Andreopoulos W."/>
            <person name="Labutti K."/>
            <person name="Pangilinan J."/>
            <person name="Ruiz-Duenas F.J."/>
            <person name="Barrasa J.M."/>
            <person name="Sanchez-Garcia M."/>
            <person name="Camarero S."/>
            <person name="Miyauchi S."/>
            <person name="Serrano A."/>
            <person name="Linde D."/>
            <person name="Babiker R."/>
            <person name="Drula E."/>
            <person name="Ayuso-Fernandez I."/>
            <person name="Pacheco R."/>
            <person name="Padilla G."/>
            <person name="Ferreira P."/>
            <person name="Barriuso J."/>
            <person name="Kellner H."/>
            <person name="Castanera R."/>
            <person name="Alfaro M."/>
            <person name="Ramirez L."/>
            <person name="Pisabarro A.G."/>
            <person name="Kuo A."/>
            <person name="Tritt A."/>
            <person name="Lipzen A."/>
            <person name="He G."/>
            <person name="Yan M."/>
            <person name="Ng V."/>
            <person name="Cullen D."/>
            <person name="Martin F."/>
            <person name="Rosso M.-N."/>
            <person name="Henrissat B."/>
            <person name="Hibbett D."/>
            <person name="Martinez A.T."/>
            <person name="Grigoriev I.V."/>
        </authorList>
    </citation>
    <scope>NUCLEOTIDE SEQUENCE</scope>
    <source>
        <strain evidence="1">CBS 247.69</strain>
    </source>
</reference>
<sequence length="52" mass="6021">MSKKPKPPHHVLKTLQTVKCHVRYGKEREVALSAKRGRMDVDKVTSQFNTQM</sequence>